<dbReference type="PANTHER" id="PTHR45661">
    <property type="entry name" value="SURFACE ANTIGEN"/>
    <property type="match status" value="1"/>
</dbReference>
<dbReference type="PANTHER" id="PTHR45661:SF3">
    <property type="entry name" value="IG-LIKE DOMAIN-CONTAINING PROTEIN"/>
    <property type="match status" value="1"/>
</dbReference>
<protein>
    <recommendedName>
        <fullName evidence="3">Leucine-rich repeat domain-containing protein</fullName>
    </recommendedName>
</protein>
<reference evidence="1 2" key="1">
    <citation type="submission" date="2018-06" db="EMBL/GenBank/DDBJ databases">
        <authorList>
            <consortium name="Pathogen Informatics"/>
            <person name="Doyle S."/>
        </authorList>
    </citation>
    <scope>NUCLEOTIDE SEQUENCE [LARGE SCALE GENOMIC DNA]</scope>
    <source>
        <strain evidence="1 2">NCTC13315</strain>
    </source>
</reference>
<dbReference type="InterPro" id="IPR053139">
    <property type="entry name" value="Surface_bspA-like"/>
</dbReference>
<dbReference type="InterPro" id="IPR032675">
    <property type="entry name" value="LRR_dom_sf"/>
</dbReference>
<dbReference type="SUPFAM" id="SSF52058">
    <property type="entry name" value="L domain-like"/>
    <property type="match status" value="1"/>
</dbReference>
<proteinExistence type="predicted"/>
<name>A0A378I1Z3_9GAMM</name>
<dbReference type="Gene3D" id="3.80.10.10">
    <property type="entry name" value="Ribonuclease Inhibitor"/>
    <property type="match status" value="1"/>
</dbReference>
<organism evidence="1 2">
    <name type="scientific">Legionella beliardensis</name>
    <dbReference type="NCBI Taxonomy" id="91822"/>
    <lineage>
        <taxon>Bacteria</taxon>
        <taxon>Pseudomonadati</taxon>
        <taxon>Pseudomonadota</taxon>
        <taxon>Gammaproteobacteria</taxon>
        <taxon>Legionellales</taxon>
        <taxon>Legionellaceae</taxon>
        <taxon>Legionella</taxon>
    </lineage>
</organism>
<sequence>MIVSGNGQRLIKVTNDDIDKDGHYCVPTTVTEIDSYAFCACTSLKTINMPNVVTIRQAAFIVCDQLEIVVGPKVNLIEQLAFNGCRYLKAFVMPSLNSIAHAVFADCRYLNEIVLSENINSVAESAFHYLYLNTIILDTDNEVEIARIIDLLPQAIQGKAIAKKASEEVYRIQKIQLERLLPVAQTNVLYRFFNPHTKPIVAVDVNKENGKIQSIKKDCVTLPCDILKDINHILGEDNRYYQKAKMLILKEPLPQYPSELDAYSQRIEHIIDLCINKAKEFNPDKKETLLSAENLTNKDYEICNSMAHIKI</sequence>
<dbReference type="InterPro" id="IPR026906">
    <property type="entry name" value="LRR_5"/>
</dbReference>
<dbReference type="Pfam" id="PF13306">
    <property type="entry name" value="LRR_5"/>
    <property type="match status" value="1"/>
</dbReference>
<dbReference type="AlphaFoldDB" id="A0A378I1Z3"/>
<evidence type="ECO:0000313" key="1">
    <source>
        <dbReference type="EMBL" id="STX29198.1"/>
    </source>
</evidence>
<evidence type="ECO:0000313" key="2">
    <source>
        <dbReference type="Proteomes" id="UP000254968"/>
    </source>
</evidence>
<keyword evidence="2" id="KW-1185">Reference proteome</keyword>
<dbReference type="OrthoDB" id="1820565at2"/>
<dbReference type="RefSeq" id="WP_115302889.1">
    <property type="nucleotide sequence ID" value="NZ_CAAAHO010000007.1"/>
</dbReference>
<evidence type="ECO:0008006" key="3">
    <source>
        <dbReference type="Google" id="ProtNLM"/>
    </source>
</evidence>
<dbReference type="EMBL" id="UGNV01000001">
    <property type="protein sequence ID" value="STX29198.1"/>
    <property type="molecule type" value="Genomic_DNA"/>
</dbReference>
<gene>
    <name evidence="1" type="ORF">NCTC13315_01735</name>
</gene>
<dbReference type="Proteomes" id="UP000254968">
    <property type="component" value="Unassembled WGS sequence"/>
</dbReference>
<accession>A0A378I1Z3</accession>